<comment type="caution">
    <text evidence="8">The sequence shown here is derived from an EMBL/GenBank/DDBJ whole genome shotgun (WGS) entry which is preliminary data.</text>
</comment>
<feature type="domain" description="HTH myb-type" evidence="7">
    <location>
        <begin position="2"/>
        <end position="57"/>
    </location>
</feature>
<dbReference type="GO" id="GO:0005634">
    <property type="term" value="C:nucleus"/>
    <property type="evidence" value="ECO:0007669"/>
    <property type="project" value="UniProtKB-SubCell"/>
</dbReference>
<dbReference type="GO" id="GO:0032875">
    <property type="term" value="P:regulation of DNA endoreduplication"/>
    <property type="evidence" value="ECO:0007669"/>
    <property type="project" value="UniProtKB-ARBA"/>
</dbReference>
<protein>
    <submittedName>
        <fullName evidence="8">Homeodomain-like protein</fullName>
    </submittedName>
</protein>
<keyword evidence="8" id="KW-0371">Homeobox</keyword>
<feature type="domain" description="Myb-like" evidence="6">
    <location>
        <begin position="2"/>
        <end position="53"/>
    </location>
</feature>
<feature type="compositionally biased region" description="Polar residues" evidence="5">
    <location>
        <begin position="243"/>
        <end position="264"/>
    </location>
</feature>
<dbReference type="InterPro" id="IPR009057">
    <property type="entry name" value="Homeodomain-like_sf"/>
</dbReference>
<feature type="region of interest" description="Disordered" evidence="5">
    <location>
        <begin position="205"/>
        <end position="276"/>
    </location>
</feature>
<evidence type="ECO:0000259" key="6">
    <source>
        <dbReference type="PROSITE" id="PS50090"/>
    </source>
</evidence>
<dbReference type="InterPro" id="IPR001005">
    <property type="entry name" value="SANT/Myb"/>
</dbReference>
<accession>A0A9P9GW91</accession>
<dbReference type="GO" id="GO:0000981">
    <property type="term" value="F:DNA-binding transcription factor activity, RNA polymerase II-specific"/>
    <property type="evidence" value="ECO:0007669"/>
    <property type="project" value="TreeGrafter"/>
</dbReference>
<dbReference type="PROSITE" id="PS51294">
    <property type="entry name" value="HTH_MYB"/>
    <property type="match status" value="2"/>
</dbReference>
<evidence type="ECO:0000259" key="7">
    <source>
        <dbReference type="PROSITE" id="PS51294"/>
    </source>
</evidence>
<dbReference type="SMART" id="SM00717">
    <property type="entry name" value="SANT"/>
    <property type="match status" value="2"/>
</dbReference>
<sequence length="276" mass="31235">MSMGHRRGPWSNAEDAYLMELVNTHGPLNWVRIAQTLGSRTPKQCRERYHQNLKPSLNHEPITPQEGAQIDQLVREIGKRWAEIARRLNGRSDNAVKNWWNGSQNRRKRMDRRRNPQPYDEQYPHSRHSLSISTPGLSMPSQLSPLTATNHRHPVPWVEAPLPSPCTSESAESDAGSNYTTSPGRHHIPLHMPLELPPIRDAHHLHAPAGSKLPSLSEFASPSFGDRMDCQPRQHQFVPPQGQLPTAPNSPVQPQAQTRQQPSDQDSRMKLASLLR</sequence>
<evidence type="ECO:0000256" key="1">
    <source>
        <dbReference type="ARBA" id="ARBA00004123"/>
    </source>
</evidence>
<evidence type="ECO:0000256" key="2">
    <source>
        <dbReference type="ARBA" id="ARBA00022737"/>
    </source>
</evidence>
<keyword evidence="2" id="KW-0677">Repeat</keyword>
<dbReference type="PANTHER" id="PTHR45614">
    <property type="entry name" value="MYB PROTEIN-RELATED"/>
    <property type="match status" value="1"/>
</dbReference>
<evidence type="ECO:0000256" key="3">
    <source>
        <dbReference type="ARBA" id="ARBA00023125"/>
    </source>
</evidence>
<dbReference type="EMBL" id="JAGTJS010000016">
    <property type="protein sequence ID" value="KAH7246784.1"/>
    <property type="molecule type" value="Genomic_DNA"/>
</dbReference>
<feature type="compositionally biased region" description="Polar residues" evidence="5">
    <location>
        <begin position="165"/>
        <end position="182"/>
    </location>
</feature>
<evidence type="ECO:0000256" key="5">
    <source>
        <dbReference type="SAM" id="MobiDB-lite"/>
    </source>
</evidence>
<dbReference type="InterPro" id="IPR017930">
    <property type="entry name" value="Myb_dom"/>
</dbReference>
<organism evidence="8 9">
    <name type="scientific">Fusarium solani</name>
    <name type="common">Filamentous fungus</name>
    <dbReference type="NCBI Taxonomy" id="169388"/>
    <lineage>
        <taxon>Eukaryota</taxon>
        <taxon>Fungi</taxon>
        <taxon>Dikarya</taxon>
        <taxon>Ascomycota</taxon>
        <taxon>Pezizomycotina</taxon>
        <taxon>Sordariomycetes</taxon>
        <taxon>Hypocreomycetidae</taxon>
        <taxon>Hypocreales</taxon>
        <taxon>Nectriaceae</taxon>
        <taxon>Fusarium</taxon>
        <taxon>Fusarium solani species complex</taxon>
    </lineage>
</organism>
<feature type="compositionally biased region" description="Polar residues" evidence="5">
    <location>
        <begin position="129"/>
        <end position="149"/>
    </location>
</feature>
<dbReference type="GO" id="GO:1902806">
    <property type="term" value="P:regulation of cell cycle G1/S phase transition"/>
    <property type="evidence" value="ECO:0007669"/>
    <property type="project" value="UniProtKB-ARBA"/>
</dbReference>
<dbReference type="GO" id="GO:1902584">
    <property type="term" value="P:positive regulation of response to water deprivation"/>
    <property type="evidence" value="ECO:0007669"/>
    <property type="project" value="UniProtKB-ARBA"/>
</dbReference>
<proteinExistence type="predicted"/>
<dbReference type="OrthoDB" id="2143914at2759"/>
<dbReference type="FunFam" id="1.10.10.60:FF:000355">
    <property type="entry name" value="Transcription factor MYB124"/>
    <property type="match status" value="1"/>
</dbReference>
<dbReference type="AlphaFoldDB" id="A0A9P9GW91"/>
<dbReference type="CDD" id="cd00167">
    <property type="entry name" value="SANT"/>
    <property type="match status" value="2"/>
</dbReference>
<dbReference type="GO" id="GO:0050891">
    <property type="term" value="P:multicellular organismal-level water homeostasis"/>
    <property type="evidence" value="ECO:0007669"/>
    <property type="project" value="UniProtKB-ARBA"/>
</dbReference>
<dbReference type="Gene3D" id="1.10.10.60">
    <property type="entry name" value="Homeodomain-like"/>
    <property type="match status" value="2"/>
</dbReference>
<dbReference type="GO" id="GO:0000978">
    <property type="term" value="F:RNA polymerase II cis-regulatory region sequence-specific DNA binding"/>
    <property type="evidence" value="ECO:0007669"/>
    <property type="project" value="TreeGrafter"/>
</dbReference>
<dbReference type="SUPFAM" id="SSF46689">
    <property type="entry name" value="Homeodomain-like"/>
    <property type="match status" value="1"/>
</dbReference>
<feature type="domain" description="HTH myb-type" evidence="7">
    <location>
        <begin position="58"/>
        <end position="108"/>
    </location>
</feature>
<dbReference type="PANTHER" id="PTHR45614:SF25">
    <property type="entry name" value="MYB PROTEIN"/>
    <property type="match status" value="1"/>
</dbReference>
<feature type="domain" description="Myb-like" evidence="6">
    <location>
        <begin position="54"/>
        <end position="101"/>
    </location>
</feature>
<evidence type="ECO:0000256" key="4">
    <source>
        <dbReference type="ARBA" id="ARBA00023242"/>
    </source>
</evidence>
<name>A0A9P9GW91_FUSSL</name>
<dbReference type="GO" id="GO:0033993">
    <property type="term" value="P:response to lipid"/>
    <property type="evidence" value="ECO:0007669"/>
    <property type="project" value="UniProtKB-ARBA"/>
</dbReference>
<gene>
    <name evidence="8" type="ORF">B0J15DRAFT_499478</name>
</gene>
<evidence type="ECO:0000313" key="8">
    <source>
        <dbReference type="EMBL" id="KAH7246784.1"/>
    </source>
</evidence>
<dbReference type="GO" id="GO:2000037">
    <property type="term" value="P:regulation of stomatal complex patterning"/>
    <property type="evidence" value="ECO:0007669"/>
    <property type="project" value="UniProtKB-ARBA"/>
</dbReference>
<keyword evidence="3 8" id="KW-0238">DNA-binding</keyword>
<feature type="region of interest" description="Disordered" evidence="5">
    <location>
        <begin position="94"/>
        <end position="182"/>
    </location>
</feature>
<dbReference type="GO" id="GO:0045944">
    <property type="term" value="P:positive regulation of transcription by RNA polymerase II"/>
    <property type="evidence" value="ECO:0007669"/>
    <property type="project" value="TreeGrafter"/>
</dbReference>
<evidence type="ECO:0000313" key="9">
    <source>
        <dbReference type="Proteomes" id="UP000736672"/>
    </source>
</evidence>
<dbReference type="InterPro" id="IPR050560">
    <property type="entry name" value="MYB_TF"/>
</dbReference>
<dbReference type="GO" id="GO:0000278">
    <property type="term" value="P:mitotic cell cycle"/>
    <property type="evidence" value="ECO:0007669"/>
    <property type="project" value="TreeGrafter"/>
</dbReference>
<comment type="subcellular location">
    <subcellularLocation>
        <location evidence="1">Nucleus</location>
    </subcellularLocation>
</comment>
<keyword evidence="4" id="KW-0539">Nucleus</keyword>
<keyword evidence="9" id="KW-1185">Reference proteome</keyword>
<dbReference type="GO" id="GO:1901002">
    <property type="term" value="P:positive regulation of response to salt stress"/>
    <property type="evidence" value="ECO:0007669"/>
    <property type="project" value="UniProtKB-ARBA"/>
</dbReference>
<dbReference type="Pfam" id="PF00249">
    <property type="entry name" value="Myb_DNA-binding"/>
    <property type="match status" value="2"/>
</dbReference>
<reference evidence="8" key="1">
    <citation type="journal article" date="2021" name="Nat. Commun.">
        <title>Genetic determinants of endophytism in the Arabidopsis root mycobiome.</title>
        <authorList>
            <person name="Mesny F."/>
            <person name="Miyauchi S."/>
            <person name="Thiergart T."/>
            <person name="Pickel B."/>
            <person name="Atanasova L."/>
            <person name="Karlsson M."/>
            <person name="Huettel B."/>
            <person name="Barry K.W."/>
            <person name="Haridas S."/>
            <person name="Chen C."/>
            <person name="Bauer D."/>
            <person name="Andreopoulos W."/>
            <person name="Pangilinan J."/>
            <person name="LaButti K."/>
            <person name="Riley R."/>
            <person name="Lipzen A."/>
            <person name="Clum A."/>
            <person name="Drula E."/>
            <person name="Henrissat B."/>
            <person name="Kohler A."/>
            <person name="Grigoriev I.V."/>
            <person name="Martin F.M."/>
            <person name="Hacquard S."/>
        </authorList>
    </citation>
    <scope>NUCLEOTIDE SEQUENCE</scope>
    <source>
        <strain evidence="8">FSSC 5 MPI-SDFR-AT-0091</strain>
    </source>
</reference>
<dbReference type="Proteomes" id="UP000736672">
    <property type="component" value="Unassembled WGS sequence"/>
</dbReference>
<dbReference type="PROSITE" id="PS50090">
    <property type="entry name" value="MYB_LIKE"/>
    <property type="match status" value="2"/>
</dbReference>